<name>A0A1X2II32_9FUNG</name>
<protein>
    <submittedName>
        <fullName evidence="1">Uncharacterized protein</fullName>
    </submittedName>
</protein>
<evidence type="ECO:0000313" key="2">
    <source>
        <dbReference type="Proteomes" id="UP000193560"/>
    </source>
</evidence>
<dbReference type="EMBL" id="MCGE01000010">
    <property type="protein sequence ID" value="ORZ17019.1"/>
    <property type="molecule type" value="Genomic_DNA"/>
</dbReference>
<reference evidence="1 2" key="1">
    <citation type="submission" date="2016-07" db="EMBL/GenBank/DDBJ databases">
        <title>Pervasive Adenine N6-methylation of Active Genes in Fungi.</title>
        <authorList>
            <consortium name="DOE Joint Genome Institute"/>
            <person name="Mondo S.J."/>
            <person name="Dannebaum R.O."/>
            <person name="Kuo R.C."/>
            <person name="Labutti K."/>
            <person name="Haridas S."/>
            <person name="Kuo A."/>
            <person name="Salamov A."/>
            <person name="Ahrendt S.R."/>
            <person name="Lipzen A."/>
            <person name="Sullivan W."/>
            <person name="Andreopoulos W.B."/>
            <person name="Clum A."/>
            <person name="Lindquist E."/>
            <person name="Daum C."/>
            <person name="Ramamoorthy G.K."/>
            <person name="Gryganskyi A."/>
            <person name="Culley D."/>
            <person name="Magnuson J.K."/>
            <person name="James T.Y."/>
            <person name="O'Malley M.A."/>
            <person name="Stajich J.E."/>
            <person name="Spatafora J.W."/>
            <person name="Visel A."/>
            <person name="Grigoriev I.V."/>
        </authorList>
    </citation>
    <scope>NUCLEOTIDE SEQUENCE [LARGE SCALE GENOMIC DNA]</scope>
    <source>
        <strain evidence="1 2">NRRL 1336</strain>
    </source>
</reference>
<organism evidence="1 2">
    <name type="scientific">Absidia repens</name>
    <dbReference type="NCBI Taxonomy" id="90262"/>
    <lineage>
        <taxon>Eukaryota</taxon>
        <taxon>Fungi</taxon>
        <taxon>Fungi incertae sedis</taxon>
        <taxon>Mucoromycota</taxon>
        <taxon>Mucoromycotina</taxon>
        <taxon>Mucoromycetes</taxon>
        <taxon>Mucorales</taxon>
        <taxon>Cunninghamellaceae</taxon>
        <taxon>Absidia</taxon>
    </lineage>
</organism>
<dbReference type="OrthoDB" id="2201430at2759"/>
<accession>A0A1X2II32</accession>
<gene>
    <name evidence="1" type="ORF">BCR42DRAFT_413767</name>
</gene>
<dbReference type="AlphaFoldDB" id="A0A1X2II32"/>
<dbReference type="Proteomes" id="UP000193560">
    <property type="component" value="Unassembled WGS sequence"/>
</dbReference>
<sequence length="55" mass="6123">MTCHSDRRCSSCIQHKGGFPSGRNYGNIPGINTTGGQCNWCGKYGHKPNYCPYLR</sequence>
<evidence type="ECO:0000313" key="1">
    <source>
        <dbReference type="EMBL" id="ORZ17019.1"/>
    </source>
</evidence>
<keyword evidence="2" id="KW-1185">Reference proteome</keyword>
<proteinExistence type="predicted"/>
<comment type="caution">
    <text evidence="1">The sequence shown here is derived from an EMBL/GenBank/DDBJ whole genome shotgun (WGS) entry which is preliminary data.</text>
</comment>